<accession>A0ABN7WLN2</accession>
<gene>
    <name evidence="1" type="ORF">GMARGA_LOCUS31849</name>
</gene>
<organism evidence="1 2">
    <name type="scientific">Gigaspora margarita</name>
    <dbReference type="NCBI Taxonomy" id="4874"/>
    <lineage>
        <taxon>Eukaryota</taxon>
        <taxon>Fungi</taxon>
        <taxon>Fungi incertae sedis</taxon>
        <taxon>Mucoromycota</taxon>
        <taxon>Glomeromycotina</taxon>
        <taxon>Glomeromycetes</taxon>
        <taxon>Diversisporales</taxon>
        <taxon>Gigasporaceae</taxon>
        <taxon>Gigaspora</taxon>
    </lineage>
</organism>
<dbReference type="Proteomes" id="UP000789901">
    <property type="component" value="Unassembled WGS sequence"/>
</dbReference>
<comment type="caution">
    <text evidence="1">The sequence shown here is derived from an EMBL/GenBank/DDBJ whole genome shotgun (WGS) entry which is preliminary data.</text>
</comment>
<feature type="non-terminal residue" evidence="1">
    <location>
        <position position="58"/>
    </location>
</feature>
<reference evidence="1 2" key="1">
    <citation type="submission" date="2021-06" db="EMBL/GenBank/DDBJ databases">
        <authorList>
            <person name="Kallberg Y."/>
            <person name="Tangrot J."/>
            <person name="Rosling A."/>
        </authorList>
    </citation>
    <scope>NUCLEOTIDE SEQUENCE [LARGE SCALE GENOMIC DNA]</scope>
    <source>
        <strain evidence="1 2">120-4 pot B 10/14</strain>
    </source>
</reference>
<protein>
    <submittedName>
        <fullName evidence="1">5103_t:CDS:1</fullName>
    </submittedName>
</protein>
<name>A0ABN7WLN2_GIGMA</name>
<evidence type="ECO:0000313" key="1">
    <source>
        <dbReference type="EMBL" id="CAG8834031.1"/>
    </source>
</evidence>
<sequence length="58" mass="6687">MNRVHSEVRAKTSYMAAWISKAINEKCSIEEINKSYQRIKLLLDNLLMENPGSITAFE</sequence>
<keyword evidence="2" id="KW-1185">Reference proteome</keyword>
<proteinExistence type="predicted"/>
<dbReference type="EMBL" id="CAJVQB010048509">
    <property type="protein sequence ID" value="CAG8834031.1"/>
    <property type="molecule type" value="Genomic_DNA"/>
</dbReference>
<evidence type="ECO:0000313" key="2">
    <source>
        <dbReference type="Proteomes" id="UP000789901"/>
    </source>
</evidence>